<proteinExistence type="predicted"/>
<evidence type="ECO:0000313" key="1">
    <source>
        <dbReference type="EMBL" id="KAJ7664164.1"/>
    </source>
</evidence>
<keyword evidence="2" id="KW-1185">Reference proteome</keyword>
<gene>
    <name evidence="1" type="ORF">B0H17DRAFT_1143816</name>
</gene>
<dbReference type="Proteomes" id="UP001221757">
    <property type="component" value="Unassembled WGS sequence"/>
</dbReference>
<accession>A0AAD7CV39</accession>
<sequence>MDSSSLSIGHPPGARLTFLVVRRRAMASGSPSALYMMLMILKCQLPEVTLEQMQRQFEKEYRITISDAGRHAAGPFPPPTQTELDEEWGYLEQRLSRVQLKCLRHPPK</sequence>
<dbReference type="EMBL" id="JARKIE010000226">
    <property type="protein sequence ID" value="KAJ7664164.1"/>
    <property type="molecule type" value="Genomic_DNA"/>
</dbReference>
<evidence type="ECO:0000313" key="2">
    <source>
        <dbReference type="Proteomes" id="UP001221757"/>
    </source>
</evidence>
<protein>
    <submittedName>
        <fullName evidence="1">Uncharacterized protein</fullName>
    </submittedName>
</protein>
<comment type="caution">
    <text evidence="1">The sequence shown here is derived from an EMBL/GenBank/DDBJ whole genome shotgun (WGS) entry which is preliminary data.</text>
</comment>
<dbReference type="AlphaFoldDB" id="A0AAD7CV39"/>
<organism evidence="1 2">
    <name type="scientific">Mycena rosella</name>
    <name type="common">Pink bonnet</name>
    <name type="synonym">Agaricus rosellus</name>
    <dbReference type="NCBI Taxonomy" id="1033263"/>
    <lineage>
        <taxon>Eukaryota</taxon>
        <taxon>Fungi</taxon>
        <taxon>Dikarya</taxon>
        <taxon>Basidiomycota</taxon>
        <taxon>Agaricomycotina</taxon>
        <taxon>Agaricomycetes</taxon>
        <taxon>Agaricomycetidae</taxon>
        <taxon>Agaricales</taxon>
        <taxon>Marasmiineae</taxon>
        <taxon>Mycenaceae</taxon>
        <taxon>Mycena</taxon>
    </lineage>
</organism>
<reference evidence="1" key="1">
    <citation type="submission" date="2023-03" db="EMBL/GenBank/DDBJ databases">
        <title>Massive genome expansion in bonnet fungi (Mycena s.s.) driven by repeated elements and novel gene families across ecological guilds.</title>
        <authorList>
            <consortium name="Lawrence Berkeley National Laboratory"/>
            <person name="Harder C.B."/>
            <person name="Miyauchi S."/>
            <person name="Viragh M."/>
            <person name="Kuo A."/>
            <person name="Thoen E."/>
            <person name="Andreopoulos B."/>
            <person name="Lu D."/>
            <person name="Skrede I."/>
            <person name="Drula E."/>
            <person name="Henrissat B."/>
            <person name="Morin E."/>
            <person name="Kohler A."/>
            <person name="Barry K."/>
            <person name="LaButti K."/>
            <person name="Morin E."/>
            <person name="Salamov A."/>
            <person name="Lipzen A."/>
            <person name="Mereny Z."/>
            <person name="Hegedus B."/>
            <person name="Baldrian P."/>
            <person name="Stursova M."/>
            <person name="Weitz H."/>
            <person name="Taylor A."/>
            <person name="Grigoriev I.V."/>
            <person name="Nagy L.G."/>
            <person name="Martin F."/>
            <person name="Kauserud H."/>
        </authorList>
    </citation>
    <scope>NUCLEOTIDE SEQUENCE</scope>
    <source>
        <strain evidence="1">CBHHK067</strain>
    </source>
</reference>
<name>A0AAD7CV39_MYCRO</name>